<name>A0A7S2JKU1_9EUKA</name>
<feature type="compositionally biased region" description="Low complexity" evidence="12">
    <location>
        <begin position="414"/>
        <end position="426"/>
    </location>
</feature>
<feature type="transmembrane region" description="Helical" evidence="13">
    <location>
        <begin position="245"/>
        <end position="267"/>
    </location>
</feature>
<dbReference type="PANTHER" id="PTHR11537:SF254">
    <property type="entry name" value="POTASSIUM VOLTAGE-GATED CHANNEL PROTEIN SHAB"/>
    <property type="match status" value="1"/>
</dbReference>
<dbReference type="InterPro" id="IPR005821">
    <property type="entry name" value="Ion_trans_dom"/>
</dbReference>
<organism evidence="15">
    <name type="scientific">Haptolina brevifila</name>
    <dbReference type="NCBI Taxonomy" id="156173"/>
    <lineage>
        <taxon>Eukaryota</taxon>
        <taxon>Haptista</taxon>
        <taxon>Haptophyta</taxon>
        <taxon>Prymnesiophyceae</taxon>
        <taxon>Prymnesiales</taxon>
        <taxon>Prymnesiaceae</taxon>
        <taxon>Haptolina</taxon>
    </lineage>
</organism>
<keyword evidence="2" id="KW-0813">Transport</keyword>
<reference evidence="15" key="1">
    <citation type="submission" date="2021-01" db="EMBL/GenBank/DDBJ databases">
        <authorList>
            <person name="Corre E."/>
            <person name="Pelletier E."/>
            <person name="Niang G."/>
            <person name="Scheremetjew M."/>
            <person name="Finn R."/>
            <person name="Kale V."/>
            <person name="Holt S."/>
            <person name="Cochrane G."/>
            <person name="Meng A."/>
            <person name="Brown T."/>
            <person name="Cohen L."/>
        </authorList>
    </citation>
    <scope>NUCLEOTIDE SEQUENCE</scope>
    <source>
        <strain evidence="15">UTEX LB 985</strain>
    </source>
</reference>
<dbReference type="SUPFAM" id="SSF47473">
    <property type="entry name" value="EF-hand"/>
    <property type="match status" value="1"/>
</dbReference>
<dbReference type="GO" id="GO:0005249">
    <property type="term" value="F:voltage-gated potassium channel activity"/>
    <property type="evidence" value="ECO:0007669"/>
    <property type="project" value="InterPro"/>
</dbReference>
<dbReference type="Gene3D" id="1.10.287.70">
    <property type="match status" value="1"/>
</dbReference>
<dbReference type="InterPro" id="IPR011992">
    <property type="entry name" value="EF-hand-dom_pair"/>
</dbReference>
<dbReference type="EMBL" id="HBGU01083204">
    <property type="protein sequence ID" value="CAD9550861.1"/>
    <property type="molecule type" value="Transcribed_RNA"/>
</dbReference>
<evidence type="ECO:0000256" key="2">
    <source>
        <dbReference type="ARBA" id="ARBA00022448"/>
    </source>
</evidence>
<evidence type="ECO:0000256" key="5">
    <source>
        <dbReference type="ARBA" id="ARBA00022826"/>
    </source>
</evidence>
<evidence type="ECO:0000256" key="3">
    <source>
        <dbReference type="ARBA" id="ARBA00022538"/>
    </source>
</evidence>
<dbReference type="InterPro" id="IPR002048">
    <property type="entry name" value="EF_hand_dom"/>
</dbReference>
<keyword evidence="9" id="KW-0406">Ion transport</keyword>
<evidence type="ECO:0000256" key="10">
    <source>
        <dbReference type="ARBA" id="ARBA00023136"/>
    </source>
</evidence>
<dbReference type="InterPro" id="IPR028325">
    <property type="entry name" value="VG_K_chnl"/>
</dbReference>
<protein>
    <recommendedName>
        <fullName evidence="14">EF-hand domain-containing protein</fullName>
    </recommendedName>
</protein>
<dbReference type="PROSITE" id="PS50222">
    <property type="entry name" value="EF_HAND_2"/>
    <property type="match status" value="2"/>
</dbReference>
<comment type="subcellular location">
    <subcellularLocation>
        <location evidence="1">Membrane</location>
        <topology evidence="1">Multi-pass membrane protein</topology>
    </subcellularLocation>
</comment>
<dbReference type="Pfam" id="PF00520">
    <property type="entry name" value="Ion_trans"/>
    <property type="match status" value="1"/>
</dbReference>
<keyword evidence="7" id="KW-0630">Potassium</keyword>
<evidence type="ECO:0000256" key="13">
    <source>
        <dbReference type="SAM" id="Phobius"/>
    </source>
</evidence>
<keyword evidence="5" id="KW-0631">Potassium channel</keyword>
<accession>A0A7S2JKU1</accession>
<evidence type="ECO:0000256" key="8">
    <source>
        <dbReference type="ARBA" id="ARBA00022989"/>
    </source>
</evidence>
<evidence type="ECO:0000256" key="4">
    <source>
        <dbReference type="ARBA" id="ARBA00022692"/>
    </source>
</evidence>
<dbReference type="PANTHER" id="PTHR11537">
    <property type="entry name" value="VOLTAGE-GATED POTASSIUM CHANNEL"/>
    <property type="match status" value="1"/>
</dbReference>
<gene>
    <name evidence="15" type="ORF">CBRE1094_LOCUS45435</name>
</gene>
<dbReference type="SUPFAM" id="SSF81324">
    <property type="entry name" value="Voltage-gated potassium channels"/>
    <property type="match status" value="1"/>
</dbReference>
<keyword evidence="3" id="KW-0633">Potassium transport</keyword>
<keyword evidence="8 13" id="KW-1133">Transmembrane helix</keyword>
<proteinExistence type="predicted"/>
<dbReference type="PROSITE" id="PS00018">
    <property type="entry name" value="EF_HAND_1"/>
    <property type="match status" value="1"/>
</dbReference>
<keyword evidence="10 13" id="KW-0472">Membrane</keyword>
<evidence type="ECO:0000256" key="11">
    <source>
        <dbReference type="ARBA" id="ARBA00023303"/>
    </source>
</evidence>
<feature type="domain" description="EF-hand" evidence="14">
    <location>
        <begin position="330"/>
        <end position="365"/>
    </location>
</feature>
<dbReference type="GO" id="GO:0005509">
    <property type="term" value="F:calcium ion binding"/>
    <property type="evidence" value="ECO:0007669"/>
    <property type="project" value="InterPro"/>
</dbReference>
<evidence type="ECO:0000256" key="12">
    <source>
        <dbReference type="SAM" id="MobiDB-lite"/>
    </source>
</evidence>
<dbReference type="GO" id="GO:0008076">
    <property type="term" value="C:voltage-gated potassium channel complex"/>
    <property type="evidence" value="ECO:0007669"/>
    <property type="project" value="InterPro"/>
</dbReference>
<evidence type="ECO:0000256" key="9">
    <source>
        <dbReference type="ARBA" id="ARBA00023065"/>
    </source>
</evidence>
<feature type="region of interest" description="Disordered" evidence="12">
    <location>
        <begin position="410"/>
        <end position="430"/>
    </location>
</feature>
<evidence type="ECO:0000256" key="7">
    <source>
        <dbReference type="ARBA" id="ARBA00022958"/>
    </source>
</evidence>
<evidence type="ECO:0000256" key="1">
    <source>
        <dbReference type="ARBA" id="ARBA00004141"/>
    </source>
</evidence>
<evidence type="ECO:0000256" key="6">
    <source>
        <dbReference type="ARBA" id="ARBA00022837"/>
    </source>
</evidence>
<dbReference type="AlphaFoldDB" id="A0A7S2JKU1"/>
<feature type="domain" description="EF-hand" evidence="14">
    <location>
        <begin position="293"/>
        <end position="328"/>
    </location>
</feature>
<keyword evidence="11" id="KW-0407">Ion channel</keyword>
<feature type="compositionally biased region" description="Basic residues" evidence="12">
    <location>
        <begin position="546"/>
        <end position="555"/>
    </location>
</feature>
<feature type="region of interest" description="Disordered" evidence="12">
    <location>
        <begin position="511"/>
        <end position="584"/>
    </location>
</feature>
<keyword evidence="4 13" id="KW-0812">Transmembrane</keyword>
<dbReference type="Gene3D" id="1.10.238.10">
    <property type="entry name" value="EF-hand"/>
    <property type="match status" value="1"/>
</dbReference>
<evidence type="ECO:0000259" key="14">
    <source>
        <dbReference type="PROSITE" id="PS50222"/>
    </source>
</evidence>
<evidence type="ECO:0000313" key="15">
    <source>
        <dbReference type="EMBL" id="CAD9550861.1"/>
    </source>
</evidence>
<sequence>MAYCGRGDAECIRLSSAGAAPHPSFTLYPSPVTPFTRHTLRPSPTPSPLPSLSPSRQVPFWGRFLGTRSLRFGLYLVPHERYDSTRIMEAFASIRVICLCRYYDGGVILANTAARSAKELGVPLFMLLVLASTFSQVIYEVEWDTQIDHCMRLWEAEGVPRSFMRNPARTDGVTWDCSICTTAPQSIECLTCHGYPGTATKCAGLGWAQTFDSVPNAMWFVGVSMTTVGYGDQTPATPQGQCLCGVIIICGVLFFAMMLAPVGQAFSDVWANRHMGRLCTLTRQLLTENGLEHDAEGVMRAFSSADANNRGVVDSREFEIFAKDTLTMRLDALDYVTLWKQLDLNGSGSLTITEFAAVVFPDIDKKEVLMCASSSQRRAVISDLDAEKAMDDPELLDRLIRTSSHSGALVTGNESISSGSEASPQSSEERLRAALGEMEVRITAAHRAELQAALASHSSSMADKVDKLAAMLVSEGMRGGTNGTARGVRVSIRDDELFNEAIAIEKASPASPLEKAMQKSYPTEGLKEVRSGSVGEGKSFTEGSRQRRHRSRRTRGSPGDVPLRQEPNGRPVVASPTDDDAYVA</sequence>
<dbReference type="InterPro" id="IPR018247">
    <property type="entry name" value="EF_Hand_1_Ca_BS"/>
</dbReference>
<keyword evidence="6" id="KW-0106">Calcium</keyword>
<dbReference type="GO" id="GO:0001508">
    <property type="term" value="P:action potential"/>
    <property type="evidence" value="ECO:0007669"/>
    <property type="project" value="TreeGrafter"/>
</dbReference>